<dbReference type="InterPro" id="IPR015510">
    <property type="entry name" value="PGRP"/>
</dbReference>
<dbReference type="Pfam" id="PF01510">
    <property type="entry name" value="Amidase_2"/>
    <property type="match status" value="1"/>
</dbReference>
<evidence type="ECO:0000256" key="2">
    <source>
        <dbReference type="ARBA" id="ARBA00022588"/>
    </source>
</evidence>
<keyword evidence="2 6" id="KW-0399">Innate immunity</keyword>
<dbReference type="GO" id="GO:0008270">
    <property type="term" value="F:zinc ion binding"/>
    <property type="evidence" value="ECO:0007669"/>
    <property type="project" value="InterPro"/>
</dbReference>
<dbReference type="GO" id="GO:0045087">
    <property type="term" value="P:innate immune response"/>
    <property type="evidence" value="ECO:0007669"/>
    <property type="project" value="UniProtKB-KW"/>
</dbReference>
<keyword evidence="5 7" id="KW-1015">Disulfide bond</keyword>
<evidence type="ECO:0000256" key="8">
    <source>
        <dbReference type="SAM" id="SignalP"/>
    </source>
</evidence>
<dbReference type="GO" id="GO:0042834">
    <property type="term" value="F:peptidoglycan binding"/>
    <property type="evidence" value="ECO:0007669"/>
    <property type="project" value="InterPro"/>
</dbReference>
<dbReference type="FunFam" id="3.40.80.10:FF:000001">
    <property type="entry name" value="Peptidoglycan recognition protein 1"/>
    <property type="match status" value="1"/>
</dbReference>
<feature type="chain" id="PRO_5043539229" description="Peptidoglycan-recognition protein" evidence="8">
    <location>
        <begin position="28"/>
        <end position="202"/>
    </location>
</feature>
<dbReference type="CDD" id="cd06583">
    <property type="entry name" value="PGRP"/>
    <property type="match status" value="1"/>
</dbReference>
<dbReference type="SMART" id="SM00701">
    <property type="entry name" value="PGRP"/>
    <property type="match status" value="1"/>
</dbReference>
<dbReference type="Gene3D" id="3.40.80.10">
    <property type="entry name" value="Peptidoglycan recognition protein-like"/>
    <property type="match status" value="1"/>
</dbReference>
<reference evidence="11 12" key="1">
    <citation type="submission" date="2024-04" db="EMBL/GenBank/DDBJ databases">
        <authorList>
            <person name="Rising A."/>
            <person name="Reimegard J."/>
            <person name="Sonavane S."/>
            <person name="Akerstrom W."/>
            <person name="Nylinder S."/>
            <person name="Hedman E."/>
            <person name="Kallberg Y."/>
        </authorList>
    </citation>
    <scope>NUCLEOTIDE SEQUENCE [LARGE SCALE GENOMIC DNA]</scope>
</reference>
<keyword evidence="4 6" id="KW-0391">Immunity</keyword>
<dbReference type="InterPro" id="IPR017331">
    <property type="entry name" value="Peptidoglycan_recognition"/>
</dbReference>
<comment type="similarity">
    <text evidence="1 6">Belongs to the N-acetylmuramoyl-L-alanine amidase 2 family.</text>
</comment>
<evidence type="ECO:0000256" key="5">
    <source>
        <dbReference type="ARBA" id="ARBA00023157"/>
    </source>
</evidence>
<name>A0AAV2AUH3_9ARAC</name>
<keyword evidence="12" id="KW-1185">Reference proteome</keyword>
<gene>
    <name evidence="11" type="ORF">LARSCL_LOCUS14595</name>
</gene>
<dbReference type="InterPro" id="IPR006619">
    <property type="entry name" value="PGRP_domain_met/bac"/>
</dbReference>
<dbReference type="PANTHER" id="PTHR11022:SF41">
    <property type="entry name" value="PEPTIDOGLYCAN-RECOGNITION PROTEIN LC-RELATED"/>
    <property type="match status" value="1"/>
</dbReference>
<dbReference type="EMBL" id="CAXIEN010000212">
    <property type="protein sequence ID" value="CAL1287055.1"/>
    <property type="molecule type" value="Genomic_DNA"/>
</dbReference>
<proteinExistence type="inferred from homology"/>
<dbReference type="Proteomes" id="UP001497382">
    <property type="component" value="Unassembled WGS sequence"/>
</dbReference>
<protein>
    <recommendedName>
        <fullName evidence="6">Peptidoglycan-recognition protein</fullName>
    </recommendedName>
</protein>
<evidence type="ECO:0000256" key="3">
    <source>
        <dbReference type="ARBA" id="ARBA00022729"/>
    </source>
</evidence>
<evidence type="ECO:0000313" key="12">
    <source>
        <dbReference type="Proteomes" id="UP001497382"/>
    </source>
</evidence>
<accession>A0AAV2AUH3</accession>
<dbReference type="InterPro" id="IPR002502">
    <property type="entry name" value="Amidase_domain"/>
</dbReference>
<dbReference type="PANTHER" id="PTHR11022">
    <property type="entry name" value="PEPTIDOGLYCAN RECOGNITION PROTEIN"/>
    <property type="match status" value="1"/>
</dbReference>
<keyword evidence="3 8" id="KW-0732">Signal</keyword>
<feature type="domain" description="Peptidoglycan recognition protein family" evidence="10">
    <location>
        <begin position="31"/>
        <end position="173"/>
    </location>
</feature>
<feature type="domain" description="N-acetylmuramoyl-L-alanine amidase" evidence="9">
    <location>
        <begin position="42"/>
        <end position="179"/>
    </location>
</feature>
<dbReference type="GO" id="GO:0008745">
    <property type="term" value="F:N-acetylmuramoyl-L-alanine amidase activity"/>
    <property type="evidence" value="ECO:0007669"/>
    <property type="project" value="InterPro"/>
</dbReference>
<evidence type="ECO:0000259" key="10">
    <source>
        <dbReference type="SMART" id="SM00701"/>
    </source>
</evidence>
<evidence type="ECO:0000256" key="6">
    <source>
        <dbReference type="PIRNR" id="PIRNR037945"/>
    </source>
</evidence>
<feature type="disulfide bond" evidence="7">
    <location>
        <begin position="67"/>
        <end position="73"/>
    </location>
</feature>
<dbReference type="InterPro" id="IPR036505">
    <property type="entry name" value="Amidase/PGRP_sf"/>
</dbReference>
<dbReference type="AlphaFoldDB" id="A0AAV2AUH3"/>
<evidence type="ECO:0000256" key="1">
    <source>
        <dbReference type="ARBA" id="ARBA00007553"/>
    </source>
</evidence>
<dbReference type="GO" id="GO:0009253">
    <property type="term" value="P:peptidoglycan catabolic process"/>
    <property type="evidence" value="ECO:0007669"/>
    <property type="project" value="InterPro"/>
</dbReference>
<dbReference type="SMART" id="SM00644">
    <property type="entry name" value="Ami_2"/>
    <property type="match status" value="1"/>
</dbReference>
<dbReference type="PIRSF" id="PIRSF037945">
    <property type="entry name" value="PGRPs"/>
    <property type="match status" value="1"/>
</dbReference>
<evidence type="ECO:0000256" key="4">
    <source>
        <dbReference type="ARBA" id="ARBA00022859"/>
    </source>
</evidence>
<evidence type="ECO:0000313" key="11">
    <source>
        <dbReference type="EMBL" id="CAL1287055.1"/>
    </source>
</evidence>
<sequence length="202" mass="22119">MLNMKFSAGKGILFFLVNICLLELAAACSGVEIISRSQWSSLPPSKKNVISRPVKHVIIAHTVTPQCLSKDACSAQMRNMQRFHINLEGWGDIGYNFVIGGDGKVYEGAGWTKEGIHTYGWNSKSYGIAFVGNYQQAIPSAKMLKAARSLIVCGIKSGYIADNRELHGARDATCTASPGDKLYEIIKHWPMFKGGPLDGYKC</sequence>
<feature type="disulfide bond" evidence="7">
    <location>
        <begin position="28"/>
        <end position="153"/>
    </location>
</feature>
<dbReference type="SUPFAM" id="SSF55846">
    <property type="entry name" value="N-acetylmuramoyl-L-alanine amidase-like"/>
    <property type="match status" value="1"/>
</dbReference>
<evidence type="ECO:0000256" key="7">
    <source>
        <dbReference type="PIRSR" id="PIRSR037945-1"/>
    </source>
</evidence>
<feature type="signal peptide" evidence="8">
    <location>
        <begin position="1"/>
        <end position="27"/>
    </location>
</feature>
<comment type="caution">
    <text evidence="11">The sequence shown here is derived from an EMBL/GenBank/DDBJ whole genome shotgun (WGS) entry which is preliminary data.</text>
</comment>
<evidence type="ECO:0000259" key="9">
    <source>
        <dbReference type="SMART" id="SM00644"/>
    </source>
</evidence>
<organism evidence="11 12">
    <name type="scientific">Larinioides sclopetarius</name>
    <dbReference type="NCBI Taxonomy" id="280406"/>
    <lineage>
        <taxon>Eukaryota</taxon>
        <taxon>Metazoa</taxon>
        <taxon>Ecdysozoa</taxon>
        <taxon>Arthropoda</taxon>
        <taxon>Chelicerata</taxon>
        <taxon>Arachnida</taxon>
        <taxon>Araneae</taxon>
        <taxon>Araneomorphae</taxon>
        <taxon>Entelegynae</taxon>
        <taxon>Araneoidea</taxon>
        <taxon>Araneidae</taxon>
        <taxon>Larinioides</taxon>
    </lineage>
</organism>